<sequence length="345" mass="38052">MLKCYSLINLSGCTYPSSAYLTSTRHRHLLNPASYSTTAAIYQTYSRRDKQNAESPANNGPKTTLEEKDGRKPRTKGGRQQGGSSKLRGLPRDPDEVRMSKTLSWVLRHGAKSEGLFMRPDGYVRVHDLLSLPKFQGMDFEKIQKIVEADAKQRYGLLFQSDPSSQDATEIWWIRASQGHSLNDVELDLKPINSVDDIPTRTAVHGTNRKAWETIRTKGLSKMRRNHIHLAQGVPGSGVISGMRQSAQILIHVDVQAAIDAGLKFFMSDNGVILTSGNERGILEPRFFEKVEQRQGKVMQTIPLGPATAKGPSTTVKSTEGTSENSNSQATTEVSEQGAEQAKSA</sequence>
<dbReference type="Gene3D" id="3.20.170.30">
    <property type="match status" value="1"/>
</dbReference>
<evidence type="ECO:0000256" key="2">
    <source>
        <dbReference type="ARBA" id="ARBA00009836"/>
    </source>
</evidence>
<evidence type="ECO:0000313" key="9">
    <source>
        <dbReference type="Proteomes" id="UP001497453"/>
    </source>
</evidence>
<dbReference type="EMBL" id="OZ037951">
    <property type="protein sequence ID" value="CAL1715164.1"/>
    <property type="molecule type" value="Genomic_DNA"/>
</dbReference>
<accession>A0ABP1E8I5</accession>
<feature type="compositionally biased region" description="Polar residues" evidence="7">
    <location>
        <begin position="53"/>
        <end position="62"/>
    </location>
</feature>
<keyword evidence="5" id="KW-0520">NAD</keyword>
<feature type="region of interest" description="Disordered" evidence="7">
    <location>
        <begin position="303"/>
        <end position="345"/>
    </location>
</feature>
<reference evidence="9" key="1">
    <citation type="submission" date="2024-04" db="EMBL/GenBank/DDBJ databases">
        <authorList>
            <person name="Shaw F."/>
            <person name="Minotto A."/>
        </authorList>
    </citation>
    <scope>NUCLEOTIDE SEQUENCE [LARGE SCALE GENOMIC DNA]</scope>
</reference>
<gene>
    <name evidence="8" type="ORF">GFSPODELE1_LOCUS10093</name>
</gene>
<proteinExistence type="inferred from homology"/>
<feature type="region of interest" description="Disordered" evidence="7">
    <location>
        <begin position="46"/>
        <end position="95"/>
    </location>
</feature>
<organism evidence="8 9">
    <name type="scientific">Somion occarium</name>
    <dbReference type="NCBI Taxonomy" id="3059160"/>
    <lineage>
        <taxon>Eukaryota</taxon>
        <taxon>Fungi</taxon>
        <taxon>Dikarya</taxon>
        <taxon>Basidiomycota</taxon>
        <taxon>Agaricomycotina</taxon>
        <taxon>Agaricomycetes</taxon>
        <taxon>Polyporales</taxon>
        <taxon>Cerrenaceae</taxon>
        <taxon>Somion</taxon>
    </lineage>
</organism>
<evidence type="ECO:0000256" key="1">
    <source>
        <dbReference type="ARBA" id="ARBA00003343"/>
    </source>
</evidence>
<dbReference type="InterPro" id="IPR042081">
    <property type="entry name" value="RNA_2'-PTrans_C"/>
</dbReference>
<name>A0ABP1E8I5_9APHY</name>
<comment type="similarity">
    <text evidence="2">Belongs to the KptA/TPT1 family.</text>
</comment>
<feature type="compositionally biased region" description="Polar residues" evidence="7">
    <location>
        <begin position="311"/>
        <end position="335"/>
    </location>
</feature>
<dbReference type="PANTHER" id="PTHR12684:SF2">
    <property type="entry name" value="TRNA 2'-PHOSPHOTRANSFERASE 1"/>
    <property type="match status" value="1"/>
</dbReference>
<dbReference type="EC" id="2.7.1.160" evidence="3"/>
<evidence type="ECO:0000313" key="8">
    <source>
        <dbReference type="EMBL" id="CAL1715164.1"/>
    </source>
</evidence>
<keyword evidence="4" id="KW-0808">Transferase</keyword>
<evidence type="ECO:0000256" key="3">
    <source>
        <dbReference type="ARBA" id="ARBA00012007"/>
    </source>
</evidence>
<comment type="function">
    <text evidence="1">Catalyzes the last step of tRNA splicing, the transfer of the splice junction 2'-phosphate from ligated tRNA to NAD to produce ADP-ribose 1''-2'' cyclic phosphate.</text>
</comment>
<dbReference type="SUPFAM" id="SSF56399">
    <property type="entry name" value="ADP-ribosylation"/>
    <property type="match status" value="1"/>
</dbReference>
<dbReference type="Gene3D" id="1.10.10.970">
    <property type="entry name" value="RNA 2'-phosphotransferase, Tpt1/KptA family, N-terminal domain"/>
    <property type="match status" value="1"/>
</dbReference>
<keyword evidence="9" id="KW-1185">Reference proteome</keyword>
<dbReference type="InterPro" id="IPR002745">
    <property type="entry name" value="Ptrans_KptA/Tpt1"/>
</dbReference>
<evidence type="ECO:0000256" key="5">
    <source>
        <dbReference type="ARBA" id="ARBA00023027"/>
    </source>
</evidence>
<comment type="catalytic activity">
    <reaction evidence="6">
        <text>2'-phospho-[ligated tRNA] + NAD(+) = mature tRNA + ADP-alpha-D-ribose 1'',2''-cyclic phosphate + nicotinamide</text>
        <dbReference type="Rhea" id="RHEA:23324"/>
        <dbReference type="Rhea" id="RHEA-COMP:11106"/>
        <dbReference type="Rhea" id="RHEA-COMP:11107"/>
        <dbReference type="ChEBI" id="CHEBI:17154"/>
        <dbReference type="ChEBI" id="CHEBI:57540"/>
        <dbReference type="ChEBI" id="CHEBI:76596"/>
        <dbReference type="ChEBI" id="CHEBI:82883"/>
        <dbReference type="ChEBI" id="CHEBI:85027"/>
        <dbReference type="EC" id="2.7.1.160"/>
    </reaction>
</comment>
<evidence type="ECO:0000256" key="4">
    <source>
        <dbReference type="ARBA" id="ARBA00022679"/>
    </source>
</evidence>
<dbReference type="Pfam" id="PF01885">
    <property type="entry name" value="PTS_2-RNA"/>
    <property type="match status" value="1"/>
</dbReference>
<dbReference type="Proteomes" id="UP001497453">
    <property type="component" value="Chromosome 8"/>
</dbReference>
<evidence type="ECO:0000256" key="6">
    <source>
        <dbReference type="ARBA" id="ARBA00047949"/>
    </source>
</evidence>
<protein>
    <recommendedName>
        <fullName evidence="3">2'-phosphotransferase</fullName>
        <ecNumber evidence="3">2.7.1.160</ecNumber>
    </recommendedName>
</protein>
<dbReference type="InterPro" id="IPR042080">
    <property type="entry name" value="RNA_2'-PTrans_N"/>
</dbReference>
<evidence type="ECO:0000256" key="7">
    <source>
        <dbReference type="SAM" id="MobiDB-lite"/>
    </source>
</evidence>
<dbReference type="PANTHER" id="PTHR12684">
    <property type="entry name" value="PUTATIVE PHOSPHOTRANSFERASE"/>
    <property type="match status" value="1"/>
</dbReference>